<gene>
    <name evidence="1" type="ORF">U0070_027224</name>
</gene>
<dbReference type="Gene3D" id="3.30.230.10">
    <property type="match status" value="1"/>
</dbReference>
<sequence length="70" mass="7617">MAASEDPIEVMVEIVGIDDCRISARDGTVTLGTFAKAFDAVSKTHSYSTPNLRKVTVSVKSPYLEFTDHP</sequence>
<name>A0AAW0IA50_MYOGA</name>
<dbReference type="EMBL" id="JBBHLL010000177">
    <property type="protein sequence ID" value="KAK7811262.1"/>
    <property type="molecule type" value="Genomic_DNA"/>
</dbReference>
<keyword evidence="2" id="KW-1185">Reference proteome</keyword>
<evidence type="ECO:0000313" key="2">
    <source>
        <dbReference type="Proteomes" id="UP001488838"/>
    </source>
</evidence>
<dbReference type="Proteomes" id="UP001488838">
    <property type="component" value="Unassembled WGS sequence"/>
</dbReference>
<dbReference type="InterPro" id="IPR014721">
    <property type="entry name" value="Ribsml_uS5_D2-typ_fold_subgr"/>
</dbReference>
<organism evidence="1 2">
    <name type="scientific">Myodes glareolus</name>
    <name type="common">Bank vole</name>
    <name type="synonym">Clethrionomys glareolus</name>
    <dbReference type="NCBI Taxonomy" id="447135"/>
    <lineage>
        <taxon>Eukaryota</taxon>
        <taxon>Metazoa</taxon>
        <taxon>Chordata</taxon>
        <taxon>Craniata</taxon>
        <taxon>Vertebrata</taxon>
        <taxon>Euteleostomi</taxon>
        <taxon>Mammalia</taxon>
        <taxon>Eutheria</taxon>
        <taxon>Euarchontoglires</taxon>
        <taxon>Glires</taxon>
        <taxon>Rodentia</taxon>
        <taxon>Myomorpha</taxon>
        <taxon>Muroidea</taxon>
        <taxon>Cricetidae</taxon>
        <taxon>Arvicolinae</taxon>
        <taxon>Myodes</taxon>
    </lineage>
</organism>
<comment type="caution">
    <text evidence="1">The sequence shown here is derived from an EMBL/GenBank/DDBJ whole genome shotgun (WGS) entry which is preliminary data.</text>
</comment>
<dbReference type="AlphaFoldDB" id="A0AAW0IA50"/>
<proteinExistence type="predicted"/>
<reference evidence="1 2" key="1">
    <citation type="journal article" date="2023" name="bioRxiv">
        <title>Conserved and derived expression patterns and positive selection on dental genes reveal complex evolutionary context of ever-growing rodent molars.</title>
        <authorList>
            <person name="Calamari Z.T."/>
            <person name="Song A."/>
            <person name="Cohen E."/>
            <person name="Akter M."/>
            <person name="Roy R.D."/>
            <person name="Hallikas O."/>
            <person name="Christensen M.M."/>
            <person name="Li P."/>
            <person name="Marangoni P."/>
            <person name="Jernvall J."/>
            <person name="Klein O.D."/>
        </authorList>
    </citation>
    <scope>NUCLEOTIDE SEQUENCE [LARGE SCALE GENOMIC DNA]</scope>
    <source>
        <strain evidence="1">V071</strain>
    </source>
</reference>
<protein>
    <submittedName>
        <fullName evidence="1">Uncharacterized protein</fullName>
    </submittedName>
</protein>
<accession>A0AAW0IA50</accession>
<evidence type="ECO:0000313" key="1">
    <source>
        <dbReference type="EMBL" id="KAK7811262.1"/>
    </source>
</evidence>